<evidence type="ECO:0000256" key="1">
    <source>
        <dbReference type="ARBA" id="ARBA00022857"/>
    </source>
</evidence>
<protein>
    <submittedName>
        <fullName evidence="4">Alcohol dehydrogenase, zinc-binding domain protein</fullName>
    </submittedName>
</protein>
<evidence type="ECO:0000256" key="2">
    <source>
        <dbReference type="ARBA" id="ARBA00023002"/>
    </source>
</evidence>
<dbReference type="AlphaFoldDB" id="D9PLR7"/>
<dbReference type="PANTHER" id="PTHR48106:SF13">
    <property type="entry name" value="QUINONE OXIDOREDUCTASE-RELATED"/>
    <property type="match status" value="1"/>
</dbReference>
<proteinExistence type="predicted"/>
<dbReference type="GO" id="GO:0070402">
    <property type="term" value="F:NADPH binding"/>
    <property type="evidence" value="ECO:0007669"/>
    <property type="project" value="TreeGrafter"/>
</dbReference>
<dbReference type="InterPro" id="IPR020843">
    <property type="entry name" value="ER"/>
</dbReference>
<dbReference type="GO" id="GO:0035925">
    <property type="term" value="F:mRNA 3'-UTR AU-rich region binding"/>
    <property type="evidence" value="ECO:0007669"/>
    <property type="project" value="TreeGrafter"/>
</dbReference>
<dbReference type="InterPro" id="IPR011032">
    <property type="entry name" value="GroES-like_sf"/>
</dbReference>
<dbReference type="InterPro" id="IPR036291">
    <property type="entry name" value="NAD(P)-bd_dom_sf"/>
</dbReference>
<accession>D9PLR7</accession>
<dbReference type="Gene3D" id="3.40.50.720">
    <property type="entry name" value="NAD(P)-binding Rossmann-like Domain"/>
    <property type="match status" value="1"/>
</dbReference>
<organism evidence="4">
    <name type="scientific">sediment metagenome</name>
    <dbReference type="NCBI Taxonomy" id="749907"/>
    <lineage>
        <taxon>unclassified sequences</taxon>
        <taxon>metagenomes</taxon>
        <taxon>ecological metagenomes</taxon>
    </lineage>
</organism>
<feature type="domain" description="Enoyl reductase (ER)" evidence="3">
    <location>
        <begin position="31"/>
        <end position="187"/>
    </location>
</feature>
<dbReference type="SMART" id="SM00829">
    <property type="entry name" value="PKS_ER"/>
    <property type="match status" value="1"/>
</dbReference>
<feature type="non-terminal residue" evidence="4">
    <location>
        <position position="187"/>
    </location>
</feature>
<dbReference type="SUPFAM" id="SSF51735">
    <property type="entry name" value="NAD(P)-binding Rossmann-fold domains"/>
    <property type="match status" value="1"/>
</dbReference>
<reference evidence="4" key="2">
    <citation type="journal article" date="2011" name="Microb. Ecol.">
        <title>Taxonomic and Functional Metagenomic Profiling of the Microbial Community in the Anoxic Sediment of a Sub-saline Shallow Lake (Laguna de Carrizo, Central Spain).</title>
        <authorList>
            <person name="Ferrer M."/>
            <person name="Guazzaroni M.E."/>
            <person name="Richter M."/>
            <person name="Garcia-Salamanca A."/>
            <person name="Yarza P."/>
            <person name="Suarez-Suarez A."/>
            <person name="Solano J."/>
            <person name="Alcaide M."/>
            <person name="van Dillewijn P."/>
            <person name="Molina-Henares M.A."/>
            <person name="Lopez-Cortes N."/>
            <person name="Al-Ramahi Y."/>
            <person name="Guerrero C."/>
            <person name="Acosta A."/>
            <person name="de Eugenio L.I."/>
            <person name="Martinez V."/>
            <person name="Marques S."/>
            <person name="Rojo F."/>
            <person name="Santero E."/>
            <person name="Genilloud O."/>
            <person name="Perez-Perez J."/>
            <person name="Rossello-Mora R."/>
            <person name="Ramos J.L."/>
        </authorList>
    </citation>
    <scope>NUCLEOTIDE SEQUENCE</scope>
</reference>
<dbReference type="EMBL" id="ADZX01000755">
    <property type="protein sequence ID" value="EFK95502.1"/>
    <property type="molecule type" value="Genomic_DNA"/>
</dbReference>
<dbReference type="InterPro" id="IPR013154">
    <property type="entry name" value="ADH-like_N"/>
</dbReference>
<name>D9PLR7_9ZZZZ</name>
<keyword evidence="2" id="KW-0560">Oxidoreductase</keyword>
<dbReference type="GO" id="GO:0003960">
    <property type="term" value="F:quinone reductase (NADPH) activity"/>
    <property type="evidence" value="ECO:0007669"/>
    <property type="project" value="TreeGrafter"/>
</dbReference>
<keyword evidence="1" id="KW-0521">NADP</keyword>
<comment type="caution">
    <text evidence="4">The sequence shown here is derived from an EMBL/GenBank/DDBJ whole genome shotgun (WGS) entry which is preliminary data.</text>
</comment>
<dbReference type="GO" id="GO:0005829">
    <property type="term" value="C:cytosol"/>
    <property type="evidence" value="ECO:0007669"/>
    <property type="project" value="TreeGrafter"/>
</dbReference>
<gene>
    <name evidence="4" type="ORF">LDC_2490</name>
</gene>
<sequence>MLAQPAFFTIRYPLSAIRFPMPHAIRIHAHGGPEVLRWEPVVAAQPGRGEVLIRQTAIGLNFIDVYERTGLYAGALPSGLGREGAGVVEAVGPRVSGVAVGDRVAYASATPGAYAQERVMPADRVVKIPEGVSDRLAAAAMLKGLTARFLVRQTHRVRKGETVVVHAAAGGVGLIVAQWARHLGATV</sequence>
<evidence type="ECO:0000259" key="3">
    <source>
        <dbReference type="SMART" id="SM00829"/>
    </source>
</evidence>
<dbReference type="SUPFAM" id="SSF50129">
    <property type="entry name" value="GroES-like"/>
    <property type="match status" value="1"/>
</dbReference>
<dbReference type="Pfam" id="PF08240">
    <property type="entry name" value="ADH_N"/>
    <property type="match status" value="1"/>
</dbReference>
<evidence type="ECO:0000313" key="4">
    <source>
        <dbReference type="EMBL" id="EFK95502.1"/>
    </source>
</evidence>
<dbReference type="Gene3D" id="3.90.180.10">
    <property type="entry name" value="Medium-chain alcohol dehydrogenases, catalytic domain"/>
    <property type="match status" value="1"/>
</dbReference>
<reference evidence="4" key="1">
    <citation type="submission" date="2010-07" db="EMBL/GenBank/DDBJ databases">
        <authorList>
            <consortium name="CONSOLIDER consortium CSD2007-00005"/>
            <person name="Guazzaroni M.-E."/>
            <person name="Richter M."/>
            <person name="Garcia-Salamanca A."/>
            <person name="Yarza P."/>
            <person name="Ferrer M."/>
        </authorList>
    </citation>
    <scope>NUCLEOTIDE SEQUENCE</scope>
</reference>
<dbReference type="PANTHER" id="PTHR48106">
    <property type="entry name" value="QUINONE OXIDOREDUCTASE PIG3-RELATED"/>
    <property type="match status" value="1"/>
</dbReference>